<dbReference type="RefSeq" id="WP_181503893.1">
    <property type="nucleotide sequence ID" value="NZ_JACDUK010000001.1"/>
</dbReference>
<proteinExistence type="predicted"/>
<evidence type="ECO:0000313" key="3">
    <source>
        <dbReference type="Proteomes" id="UP000522365"/>
    </source>
</evidence>
<protein>
    <submittedName>
        <fullName evidence="2">Uncharacterized protein</fullName>
    </submittedName>
</protein>
<organism evidence="2 3">
    <name type="scientific">Methanococcus maripaludis</name>
    <name type="common">Methanococcus deltae</name>
    <dbReference type="NCBI Taxonomy" id="39152"/>
    <lineage>
        <taxon>Archaea</taxon>
        <taxon>Methanobacteriati</taxon>
        <taxon>Methanobacteriota</taxon>
        <taxon>Methanomada group</taxon>
        <taxon>Methanococci</taxon>
        <taxon>Methanococcales</taxon>
        <taxon>Methanococcaceae</taxon>
        <taxon>Methanococcus</taxon>
    </lineage>
</organism>
<keyword evidence="1" id="KW-0472">Membrane</keyword>
<feature type="transmembrane region" description="Helical" evidence="1">
    <location>
        <begin position="43"/>
        <end position="65"/>
    </location>
</feature>
<dbReference type="AlphaFoldDB" id="A0A7J9NZC3"/>
<keyword evidence="1" id="KW-0812">Transmembrane</keyword>
<evidence type="ECO:0000313" key="2">
    <source>
        <dbReference type="EMBL" id="MBA2852651.1"/>
    </source>
</evidence>
<accession>A0A7J9NZC3</accession>
<sequence length="75" mass="8095">MSKVDFNEVSIFLLAGGILINTSLVQQKFTALLVSCFPLLSGIPYEVLSTYGAVILVVLAFMYAVKNPTGKLVVK</sequence>
<name>A0A7J9NZC3_METMI</name>
<comment type="caution">
    <text evidence="2">The sequence shown here is derived from an EMBL/GenBank/DDBJ whole genome shotgun (WGS) entry which is preliminary data.</text>
</comment>
<dbReference type="Proteomes" id="UP000522365">
    <property type="component" value="Unassembled WGS sequence"/>
</dbReference>
<keyword evidence="1" id="KW-1133">Transmembrane helix</keyword>
<evidence type="ECO:0000256" key="1">
    <source>
        <dbReference type="SAM" id="Phobius"/>
    </source>
</evidence>
<dbReference type="EMBL" id="JACDUK010000001">
    <property type="protein sequence ID" value="MBA2852651.1"/>
    <property type="molecule type" value="Genomic_DNA"/>
</dbReference>
<gene>
    <name evidence="2" type="ORF">HNP89_000588</name>
</gene>
<reference evidence="2 3" key="1">
    <citation type="submission" date="2020-07" db="EMBL/GenBank/DDBJ databases">
        <title>Genomic Encyclopedia of Type Strains, Phase IV (KMG-V): Genome sequencing to study the core and pangenomes of soil and plant-associated prokaryotes.</title>
        <authorList>
            <person name="Whitman W."/>
        </authorList>
    </citation>
    <scope>NUCLEOTIDE SEQUENCE [LARGE SCALE GENOMIC DNA]</scope>
    <source>
        <strain evidence="2 3">S1</strain>
    </source>
</reference>